<dbReference type="EMBL" id="CP069027">
    <property type="protein sequence ID" value="QRC95799.1"/>
    <property type="molecule type" value="Genomic_DNA"/>
</dbReference>
<accession>A0A7U2EZ68</accession>
<dbReference type="AlphaFoldDB" id="A0A7U2EZ68"/>
<reference evidence="2" key="1">
    <citation type="journal article" date="2021" name="BMC Genomics">
        <title>Chromosome-level genome assembly and manually-curated proteome of model necrotroph Parastagonospora nodorum Sn15 reveals a genome-wide trove of candidate effector homologs, and redundancy of virulence-related functions within an accessory chromosome.</title>
        <authorList>
            <person name="Bertazzoni S."/>
            <person name="Jones D.A.B."/>
            <person name="Phan H.T."/>
            <person name="Tan K.-C."/>
            <person name="Hane J.K."/>
        </authorList>
    </citation>
    <scope>NUCLEOTIDE SEQUENCE [LARGE SCALE GENOMIC DNA]</scope>
    <source>
        <strain evidence="2">SN15 / ATCC MYA-4574 / FGSC 10173)</strain>
    </source>
</reference>
<keyword evidence="2" id="KW-1185">Reference proteome</keyword>
<dbReference type="Proteomes" id="UP000663193">
    <property type="component" value="Chromosome 5"/>
</dbReference>
<proteinExistence type="predicted"/>
<protein>
    <submittedName>
        <fullName evidence="1">Uncharacterized protein</fullName>
    </submittedName>
</protein>
<gene>
    <name evidence="1" type="ORF">JI435_407970</name>
</gene>
<dbReference type="VEuPathDB" id="FungiDB:JI435_407970"/>
<evidence type="ECO:0000313" key="2">
    <source>
        <dbReference type="Proteomes" id="UP000663193"/>
    </source>
</evidence>
<organism evidence="1 2">
    <name type="scientific">Phaeosphaeria nodorum (strain SN15 / ATCC MYA-4574 / FGSC 10173)</name>
    <name type="common">Glume blotch fungus</name>
    <name type="synonym">Parastagonospora nodorum</name>
    <dbReference type="NCBI Taxonomy" id="321614"/>
    <lineage>
        <taxon>Eukaryota</taxon>
        <taxon>Fungi</taxon>
        <taxon>Dikarya</taxon>
        <taxon>Ascomycota</taxon>
        <taxon>Pezizomycotina</taxon>
        <taxon>Dothideomycetes</taxon>
        <taxon>Pleosporomycetidae</taxon>
        <taxon>Pleosporales</taxon>
        <taxon>Pleosporineae</taxon>
        <taxon>Phaeosphaeriaceae</taxon>
        <taxon>Parastagonospora</taxon>
    </lineage>
</organism>
<sequence>MQHQSHDEVNVSSHMSMWCSQQEETYSACHERFWKKVRASSNGLICPRFPVNLDYSPETQHMAEKLRQLQRHSQPL</sequence>
<name>A0A7U2EZ68_PHANO</name>
<evidence type="ECO:0000313" key="1">
    <source>
        <dbReference type="EMBL" id="QRC95799.1"/>
    </source>
</evidence>